<dbReference type="AlphaFoldDB" id="A0A3M2KW81"/>
<name>A0A3M2KW81_9NOCA</name>
<gene>
    <name evidence="1" type="ORF">EBN03_30225</name>
</gene>
<protein>
    <recommendedName>
        <fullName evidence="3">Arsenate reductase</fullName>
    </recommendedName>
</protein>
<keyword evidence="2" id="KW-1185">Reference proteome</keyword>
<dbReference type="EMBL" id="RFFH01000021">
    <property type="protein sequence ID" value="RMI28493.1"/>
    <property type="molecule type" value="Genomic_DNA"/>
</dbReference>
<proteinExistence type="predicted"/>
<organism evidence="1 2">
    <name type="scientific">Nocardia stercoris</name>
    <dbReference type="NCBI Taxonomy" id="2483361"/>
    <lineage>
        <taxon>Bacteria</taxon>
        <taxon>Bacillati</taxon>
        <taxon>Actinomycetota</taxon>
        <taxon>Actinomycetes</taxon>
        <taxon>Mycobacteriales</taxon>
        <taxon>Nocardiaceae</taxon>
        <taxon>Nocardia</taxon>
    </lineage>
</organism>
<accession>A0A3M2KW81</accession>
<dbReference type="Proteomes" id="UP000279275">
    <property type="component" value="Unassembled WGS sequence"/>
</dbReference>
<dbReference type="RefSeq" id="WP_122191567.1">
    <property type="nucleotide sequence ID" value="NZ_RFFH01000021.1"/>
</dbReference>
<reference evidence="1 2" key="1">
    <citation type="submission" date="2018-10" db="EMBL/GenBank/DDBJ databases">
        <title>Isolation from cow dung.</title>
        <authorList>
            <person name="Ling L."/>
        </authorList>
    </citation>
    <scope>NUCLEOTIDE SEQUENCE [LARGE SCALE GENOMIC DNA]</scope>
    <source>
        <strain evidence="1 2">NEAU-LL90</strain>
    </source>
</reference>
<dbReference type="OrthoDB" id="8421706at2"/>
<evidence type="ECO:0000313" key="2">
    <source>
        <dbReference type="Proteomes" id="UP000279275"/>
    </source>
</evidence>
<sequence length="114" mass="12232">MTISPAQGDWVLDTCTLPTAEQPIRIAEFDRFFAEFVHGTDRPSATKLNLHIAADAEPAGRDLAARESNCCSFFSFTFDTTATGLVMQVGVPAAYVEVLDAFAARVTAVSGTRS</sequence>
<evidence type="ECO:0008006" key="3">
    <source>
        <dbReference type="Google" id="ProtNLM"/>
    </source>
</evidence>
<comment type="caution">
    <text evidence="1">The sequence shown here is derived from an EMBL/GenBank/DDBJ whole genome shotgun (WGS) entry which is preliminary data.</text>
</comment>
<evidence type="ECO:0000313" key="1">
    <source>
        <dbReference type="EMBL" id="RMI28493.1"/>
    </source>
</evidence>